<dbReference type="PROSITE" id="PS51718">
    <property type="entry name" value="G_DYNAMIN_2"/>
    <property type="match status" value="1"/>
</dbReference>
<dbReference type="PANTHER" id="PTHR11566">
    <property type="entry name" value="DYNAMIN"/>
    <property type="match status" value="1"/>
</dbReference>
<dbReference type="FunFam" id="3.40.50.300:FF:001425">
    <property type="entry name" value="Dynamin GTPase, putative"/>
    <property type="match status" value="1"/>
</dbReference>
<dbReference type="InterPro" id="IPR001401">
    <property type="entry name" value="Dynamin_GTPase"/>
</dbReference>
<evidence type="ECO:0000259" key="4">
    <source>
        <dbReference type="PROSITE" id="PS51718"/>
    </source>
</evidence>
<dbReference type="Gene3D" id="3.40.50.300">
    <property type="entry name" value="P-loop containing nucleotide triphosphate hydrolases"/>
    <property type="match status" value="1"/>
</dbReference>
<dbReference type="PANTHER" id="PTHR11566:SF149">
    <property type="entry name" value="GTPASE, PUTATIVE (AFU_ORTHOLOGUE AFUA_6G11890)-RELATED"/>
    <property type="match status" value="1"/>
</dbReference>
<evidence type="ECO:0000313" key="6">
    <source>
        <dbReference type="Proteomes" id="UP000016923"/>
    </source>
</evidence>
<accession>S3CRQ6</accession>
<reference evidence="5 6" key="1">
    <citation type="journal article" date="2013" name="BMC Genomics">
        <title>The genome and transcriptome of the pine saprophyte Ophiostoma piceae, and a comparison with the bark beetle-associated pine pathogen Grosmannia clavigera.</title>
        <authorList>
            <person name="Haridas S."/>
            <person name="Wang Y."/>
            <person name="Lim L."/>
            <person name="Massoumi Alamouti S."/>
            <person name="Jackman S."/>
            <person name="Docking R."/>
            <person name="Robertson G."/>
            <person name="Birol I."/>
            <person name="Bohlmann J."/>
            <person name="Breuil C."/>
        </authorList>
    </citation>
    <scope>NUCLEOTIDE SEQUENCE [LARGE SCALE GENOMIC DNA]</scope>
    <source>
        <strain evidence="5 6">UAMH 11346</strain>
    </source>
</reference>
<dbReference type="GO" id="GO:0005525">
    <property type="term" value="F:GTP binding"/>
    <property type="evidence" value="ECO:0007669"/>
    <property type="project" value="InterPro"/>
</dbReference>
<evidence type="ECO:0000256" key="2">
    <source>
        <dbReference type="ARBA" id="ARBA00023134"/>
    </source>
</evidence>
<dbReference type="HOGENOM" id="CLU_008964_7_3_1"/>
<dbReference type="GO" id="GO:0000266">
    <property type="term" value="P:mitochondrial fission"/>
    <property type="evidence" value="ECO:0007669"/>
    <property type="project" value="TreeGrafter"/>
</dbReference>
<sequence length="761" mass="84464">MTHVHIQSQESRDLLDIIDSLRSQGLGGYVNLPQIIVCGDQSSGKSSVLEAISGLSFPTKDNLCTRFATELILRRDPVVKVDVSILPHHSRTEAEKAKLASFTAKLDPDNFDIGPVIENAKIAMGLDDGLPNGTVNGLDVAIESGKRFSDDVLRIQLSGPTQPHLTLVDLPGLFQAGNSEQSTEEAPIVEKLVLDYMESSRSIILAAVSAATDFANQSVTRHSRRVDPHGLRTVGLITKPDRLDEGSDTERSYVKTALNEDVVLKLGWHVLKNREFKQRHFSSAERNANEREFFEKPGSVWAAVDPTCLGIDNLRDRLSSILRDQIVQQLPSLIGEIEAKLADCTQRLEKLGTSRLTALEQRQYLSRVSSKFTRLMKDAVDGNYTDASFFGSVVVSMAATTPHDLPEDDYDDDDEPAYAEEELVYAEEESVDAEEESVDAEQESIDGAYQRRLRAVVQNHLTVFRKTLHDKGHTRKITDFATKNLATTSLGPLPITRDAYIGEVKTIISKSRGRELPGLFNPLVISDLFREQSKKWAELTEGCVATVLGASFATIRAALNASAVADIVDMVFNLYINPAMEKLKLDMKRKALMLNNPQTDGHPITYNHYLTENVQKARNDRLLKRTESLTAELSDSDHYPGGYIRGLIESAVAAVNEPNMEKVAASDAIDYMEAYYKVALKRYTDDVAILVVEQGLISKLPGLFTPDMIYDITDEDVARIAKESEASVVERQRLTAKSELFRKGIQDLSRVNMHNFASHAE</sequence>
<evidence type="ECO:0000259" key="3">
    <source>
        <dbReference type="PROSITE" id="PS51388"/>
    </source>
</evidence>
<name>S3CRQ6_OPHP1</name>
<dbReference type="GO" id="GO:0016020">
    <property type="term" value="C:membrane"/>
    <property type="evidence" value="ECO:0007669"/>
    <property type="project" value="TreeGrafter"/>
</dbReference>
<dbReference type="InterPro" id="IPR027417">
    <property type="entry name" value="P-loop_NTPase"/>
</dbReference>
<dbReference type="Pfam" id="PF01031">
    <property type="entry name" value="Dynamin_M"/>
    <property type="match status" value="1"/>
</dbReference>
<dbReference type="GO" id="GO:0048312">
    <property type="term" value="P:intracellular distribution of mitochondria"/>
    <property type="evidence" value="ECO:0007669"/>
    <property type="project" value="TreeGrafter"/>
</dbReference>
<feature type="domain" description="GED" evidence="3">
    <location>
        <begin position="665"/>
        <end position="756"/>
    </location>
</feature>
<evidence type="ECO:0000313" key="5">
    <source>
        <dbReference type="EMBL" id="EPE09308.1"/>
    </source>
</evidence>
<dbReference type="GO" id="GO:0005874">
    <property type="term" value="C:microtubule"/>
    <property type="evidence" value="ECO:0007669"/>
    <property type="project" value="TreeGrafter"/>
</dbReference>
<keyword evidence="2" id="KW-0342">GTP-binding</keyword>
<dbReference type="GO" id="GO:0008017">
    <property type="term" value="F:microtubule binding"/>
    <property type="evidence" value="ECO:0007669"/>
    <property type="project" value="TreeGrafter"/>
</dbReference>
<proteinExistence type="predicted"/>
<dbReference type="eggNOG" id="KOG0446">
    <property type="taxonomic scope" value="Eukaryota"/>
</dbReference>
<gene>
    <name evidence="5" type="ORF">F503_07084</name>
</gene>
<dbReference type="STRING" id="1262450.S3CRQ6"/>
<dbReference type="InterPro" id="IPR022812">
    <property type="entry name" value="Dynamin"/>
</dbReference>
<feature type="domain" description="Dynamin-type G" evidence="4">
    <location>
        <begin position="29"/>
        <end position="331"/>
    </location>
</feature>
<dbReference type="GO" id="GO:0005739">
    <property type="term" value="C:mitochondrion"/>
    <property type="evidence" value="ECO:0007669"/>
    <property type="project" value="TreeGrafter"/>
</dbReference>
<dbReference type="InterPro" id="IPR030381">
    <property type="entry name" value="G_DYNAMIN_dom"/>
</dbReference>
<dbReference type="InterPro" id="IPR000375">
    <property type="entry name" value="Dynamin_stalk"/>
</dbReference>
<dbReference type="Proteomes" id="UP000016923">
    <property type="component" value="Unassembled WGS sequence"/>
</dbReference>
<evidence type="ECO:0000256" key="1">
    <source>
        <dbReference type="ARBA" id="ARBA00022741"/>
    </source>
</evidence>
<organism evidence="5 6">
    <name type="scientific">Ophiostoma piceae (strain UAMH 11346)</name>
    <name type="common">Sap stain fungus</name>
    <dbReference type="NCBI Taxonomy" id="1262450"/>
    <lineage>
        <taxon>Eukaryota</taxon>
        <taxon>Fungi</taxon>
        <taxon>Dikarya</taxon>
        <taxon>Ascomycota</taxon>
        <taxon>Pezizomycotina</taxon>
        <taxon>Sordariomycetes</taxon>
        <taxon>Sordariomycetidae</taxon>
        <taxon>Ophiostomatales</taxon>
        <taxon>Ophiostomataceae</taxon>
        <taxon>Ophiostoma</taxon>
    </lineage>
</organism>
<dbReference type="SUPFAM" id="SSF52540">
    <property type="entry name" value="P-loop containing nucleoside triphosphate hydrolases"/>
    <property type="match status" value="1"/>
</dbReference>
<protein>
    <submittedName>
        <fullName evidence="5">Interferon-induced gtp-binding protein mx</fullName>
    </submittedName>
</protein>
<dbReference type="InterPro" id="IPR020850">
    <property type="entry name" value="GED_dom"/>
</dbReference>
<dbReference type="InterPro" id="IPR045063">
    <property type="entry name" value="Dynamin_N"/>
</dbReference>
<keyword evidence="1" id="KW-0547">Nucleotide-binding</keyword>
<dbReference type="GO" id="GO:0006897">
    <property type="term" value="P:endocytosis"/>
    <property type="evidence" value="ECO:0007669"/>
    <property type="project" value="TreeGrafter"/>
</dbReference>
<dbReference type="CDD" id="cd08771">
    <property type="entry name" value="DLP_1"/>
    <property type="match status" value="1"/>
</dbReference>
<dbReference type="Pfam" id="PF00350">
    <property type="entry name" value="Dynamin_N"/>
    <property type="match status" value="1"/>
</dbReference>
<dbReference type="GO" id="GO:0003924">
    <property type="term" value="F:GTPase activity"/>
    <property type="evidence" value="ECO:0007669"/>
    <property type="project" value="InterPro"/>
</dbReference>
<dbReference type="OrthoDB" id="415706at2759"/>
<dbReference type="SMART" id="SM00053">
    <property type="entry name" value="DYNc"/>
    <property type="match status" value="1"/>
</dbReference>
<dbReference type="VEuPathDB" id="FungiDB:F503_07084"/>
<dbReference type="GO" id="GO:0016559">
    <property type="term" value="P:peroxisome fission"/>
    <property type="evidence" value="ECO:0007669"/>
    <property type="project" value="TreeGrafter"/>
</dbReference>
<dbReference type="PROSITE" id="PS51388">
    <property type="entry name" value="GED"/>
    <property type="match status" value="1"/>
</dbReference>
<dbReference type="PRINTS" id="PR00195">
    <property type="entry name" value="DYNAMIN"/>
</dbReference>
<keyword evidence="6" id="KW-1185">Reference proteome</keyword>
<dbReference type="OMA" id="LCGPTQP"/>
<dbReference type="Gene3D" id="1.20.120.1240">
    <property type="entry name" value="Dynamin, middle domain"/>
    <property type="match status" value="1"/>
</dbReference>
<dbReference type="EMBL" id="KE148147">
    <property type="protein sequence ID" value="EPE09308.1"/>
    <property type="molecule type" value="Genomic_DNA"/>
</dbReference>
<dbReference type="AlphaFoldDB" id="S3CRQ6"/>